<evidence type="ECO:0000256" key="1">
    <source>
        <dbReference type="SAM" id="Phobius"/>
    </source>
</evidence>
<proteinExistence type="predicted"/>
<feature type="transmembrane region" description="Helical" evidence="1">
    <location>
        <begin position="79"/>
        <end position="97"/>
    </location>
</feature>
<keyword evidence="1" id="KW-1133">Transmembrane helix</keyword>
<comment type="caution">
    <text evidence="4">The sequence shown here is derived from an EMBL/GenBank/DDBJ whole genome shotgun (WGS) entry which is preliminary data.</text>
</comment>
<dbReference type="PANTHER" id="PTHR30273:SF2">
    <property type="entry name" value="PROTEIN FECR"/>
    <property type="match status" value="1"/>
</dbReference>
<evidence type="ECO:0000259" key="2">
    <source>
        <dbReference type="Pfam" id="PF04773"/>
    </source>
</evidence>
<name>A0A8J7IG16_9FLAO</name>
<gene>
    <name evidence="4" type="ORF">JF259_11055</name>
</gene>
<evidence type="ECO:0000259" key="3">
    <source>
        <dbReference type="Pfam" id="PF16344"/>
    </source>
</evidence>
<dbReference type="InterPro" id="IPR032508">
    <property type="entry name" value="FecR_C"/>
</dbReference>
<dbReference type="GO" id="GO:0016989">
    <property type="term" value="F:sigma factor antagonist activity"/>
    <property type="evidence" value="ECO:0007669"/>
    <property type="project" value="TreeGrafter"/>
</dbReference>
<dbReference type="InterPro" id="IPR006860">
    <property type="entry name" value="FecR"/>
</dbReference>
<accession>A0A8J7IG16</accession>
<dbReference type="Pfam" id="PF04773">
    <property type="entry name" value="FecR"/>
    <property type="match status" value="1"/>
</dbReference>
<dbReference type="Pfam" id="PF16344">
    <property type="entry name" value="FecR_C"/>
    <property type="match status" value="1"/>
</dbReference>
<feature type="domain" description="FecR protein" evidence="2">
    <location>
        <begin position="182"/>
        <end position="272"/>
    </location>
</feature>
<dbReference type="InterPro" id="IPR012373">
    <property type="entry name" value="Ferrdict_sens_TM"/>
</dbReference>
<dbReference type="Gene3D" id="2.60.120.1440">
    <property type="match status" value="1"/>
</dbReference>
<dbReference type="PANTHER" id="PTHR30273">
    <property type="entry name" value="PERIPLASMIC SIGNAL SENSOR AND SIGMA FACTOR ACTIVATOR FECR-RELATED"/>
    <property type="match status" value="1"/>
</dbReference>
<reference evidence="4" key="1">
    <citation type="submission" date="2020-12" db="EMBL/GenBank/DDBJ databases">
        <title>Snuella sp. nov., isolated from sediment in Incheon.</title>
        <authorList>
            <person name="Kim W."/>
        </authorList>
    </citation>
    <scope>NUCLEOTIDE SEQUENCE</scope>
    <source>
        <strain evidence="4">CAU 1569</strain>
    </source>
</reference>
<dbReference type="Gene3D" id="3.55.50.30">
    <property type="match status" value="1"/>
</dbReference>
<dbReference type="RefSeq" id="WP_199115389.1">
    <property type="nucleotide sequence ID" value="NZ_JAELVQ010000013.1"/>
</dbReference>
<sequence>MHIDVIKVLLESYNNTKKINRELFQSLSVEEQSLINALVQEHLVKDALDCLNSIDKEEEWDKFRSKIILKKKNRDIIKVSLKYAVVFVGLFLSVYFLSDNFSNEIQEEPHIQEIVFEPVDNNSVKLISSQGVSVIDQEENKEFISSQGSVLSVQEKNKLSYNVNSEINGLVYNELYVPFGNKIFNLELSDGTLIYLNAGTRLKYPVRFLSGHKREVQILEGEAFFKVAKDKEHPFVVSSNNMEVQVLGTEFNMSSYPEDDEEHTVLVEGKVQLSYKNTESKSFTLTPGYKGSWNKQEGLATKSSVDVDIYTSWIKGDLIFRDTPFINMVKKLERRYNVSIEVNNELLKDKRFNASFNVELESIEVILSAISKIYPFSLEKVDNKIVIN</sequence>
<protein>
    <submittedName>
        <fullName evidence="4">DUF4974 domain-containing protein</fullName>
    </submittedName>
</protein>
<dbReference type="EMBL" id="JAELVQ010000013">
    <property type="protein sequence ID" value="MBJ6368627.1"/>
    <property type="molecule type" value="Genomic_DNA"/>
</dbReference>
<keyword evidence="5" id="KW-1185">Reference proteome</keyword>
<evidence type="ECO:0000313" key="4">
    <source>
        <dbReference type="EMBL" id="MBJ6368627.1"/>
    </source>
</evidence>
<evidence type="ECO:0000313" key="5">
    <source>
        <dbReference type="Proteomes" id="UP000610931"/>
    </source>
</evidence>
<dbReference type="AlphaFoldDB" id="A0A8J7IG16"/>
<feature type="domain" description="Protein FecR C-terminal" evidence="3">
    <location>
        <begin position="318"/>
        <end position="387"/>
    </location>
</feature>
<dbReference type="Proteomes" id="UP000610931">
    <property type="component" value="Unassembled WGS sequence"/>
</dbReference>
<keyword evidence="1" id="KW-0472">Membrane</keyword>
<organism evidence="4 5">
    <name type="scientific">Snuella sedimenti</name>
    <dbReference type="NCBI Taxonomy" id="2798802"/>
    <lineage>
        <taxon>Bacteria</taxon>
        <taxon>Pseudomonadati</taxon>
        <taxon>Bacteroidota</taxon>
        <taxon>Flavobacteriia</taxon>
        <taxon>Flavobacteriales</taxon>
        <taxon>Flavobacteriaceae</taxon>
        <taxon>Snuella</taxon>
    </lineage>
</organism>
<keyword evidence="1" id="KW-0812">Transmembrane</keyword>